<dbReference type="InterPro" id="IPR000537">
    <property type="entry name" value="UbiA_prenyltransferase"/>
</dbReference>
<dbReference type="InterPro" id="IPR044878">
    <property type="entry name" value="UbiA_sf"/>
</dbReference>
<dbReference type="Gene3D" id="1.10.357.140">
    <property type="entry name" value="UbiA prenyltransferase"/>
    <property type="match status" value="1"/>
</dbReference>
<organism evidence="6 7">
    <name type="scientific">candidate division WOR-3 bacterium RBG_13_43_14</name>
    <dbReference type="NCBI Taxonomy" id="1802590"/>
    <lineage>
        <taxon>Bacteria</taxon>
        <taxon>Bacteria division WOR-3</taxon>
    </lineage>
</organism>
<feature type="transmembrane region" description="Helical" evidence="5">
    <location>
        <begin position="195"/>
        <end position="213"/>
    </location>
</feature>
<dbReference type="Pfam" id="PF01040">
    <property type="entry name" value="UbiA"/>
    <property type="match status" value="1"/>
</dbReference>
<accession>A0A1F4U827</accession>
<comment type="subcellular location">
    <subcellularLocation>
        <location evidence="1">Membrane</location>
        <topology evidence="1">Multi-pass membrane protein</topology>
    </subcellularLocation>
</comment>
<dbReference type="InterPro" id="IPR050475">
    <property type="entry name" value="Prenyltransferase_related"/>
</dbReference>
<feature type="transmembrane region" description="Helical" evidence="5">
    <location>
        <begin position="78"/>
        <end position="96"/>
    </location>
</feature>
<evidence type="ECO:0008006" key="8">
    <source>
        <dbReference type="Google" id="ProtNLM"/>
    </source>
</evidence>
<reference evidence="6 7" key="1">
    <citation type="journal article" date="2016" name="Nat. Commun.">
        <title>Thousands of microbial genomes shed light on interconnected biogeochemical processes in an aquifer system.</title>
        <authorList>
            <person name="Anantharaman K."/>
            <person name="Brown C.T."/>
            <person name="Hug L.A."/>
            <person name="Sharon I."/>
            <person name="Castelle C.J."/>
            <person name="Probst A.J."/>
            <person name="Thomas B.C."/>
            <person name="Singh A."/>
            <person name="Wilkins M.J."/>
            <person name="Karaoz U."/>
            <person name="Brodie E.L."/>
            <person name="Williams K.H."/>
            <person name="Hubbard S.S."/>
            <person name="Banfield J.F."/>
        </authorList>
    </citation>
    <scope>NUCLEOTIDE SEQUENCE [LARGE SCALE GENOMIC DNA]</scope>
</reference>
<keyword evidence="3 5" id="KW-1133">Transmembrane helix</keyword>
<dbReference type="AlphaFoldDB" id="A0A1F4U827"/>
<name>A0A1F4U827_UNCW3</name>
<dbReference type="PANTHER" id="PTHR42723">
    <property type="entry name" value="CHLOROPHYLL SYNTHASE"/>
    <property type="match status" value="1"/>
</dbReference>
<keyword evidence="2 5" id="KW-0812">Transmembrane</keyword>
<evidence type="ECO:0000256" key="4">
    <source>
        <dbReference type="ARBA" id="ARBA00023136"/>
    </source>
</evidence>
<dbReference type="Proteomes" id="UP000177025">
    <property type="component" value="Unassembled WGS sequence"/>
</dbReference>
<dbReference type="Gene3D" id="1.20.120.1780">
    <property type="entry name" value="UbiA prenyltransferase"/>
    <property type="match status" value="1"/>
</dbReference>
<feature type="transmembrane region" description="Helical" evidence="5">
    <location>
        <begin position="33"/>
        <end position="52"/>
    </location>
</feature>
<feature type="transmembrane region" description="Helical" evidence="5">
    <location>
        <begin position="7"/>
        <end position="27"/>
    </location>
</feature>
<evidence type="ECO:0000313" key="7">
    <source>
        <dbReference type="Proteomes" id="UP000177025"/>
    </source>
</evidence>
<evidence type="ECO:0000256" key="1">
    <source>
        <dbReference type="ARBA" id="ARBA00004141"/>
    </source>
</evidence>
<evidence type="ECO:0000256" key="2">
    <source>
        <dbReference type="ARBA" id="ARBA00022692"/>
    </source>
</evidence>
<feature type="transmembrane region" description="Helical" evidence="5">
    <location>
        <begin position="126"/>
        <end position="144"/>
    </location>
</feature>
<feature type="transmembrane region" description="Helical" evidence="5">
    <location>
        <begin position="102"/>
        <end position="119"/>
    </location>
</feature>
<dbReference type="CDD" id="cd13961">
    <property type="entry name" value="PT_UbiA_DGGGPS"/>
    <property type="match status" value="1"/>
</dbReference>
<dbReference type="GO" id="GO:0016765">
    <property type="term" value="F:transferase activity, transferring alkyl or aryl (other than methyl) groups"/>
    <property type="evidence" value="ECO:0007669"/>
    <property type="project" value="InterPro"/>
</dbReference>
<sequence>MGYLLILRPLNCLITAVSVVVGAWIGLPRIFNLQLLIGMIIGFFTCGFGNVLNDIYDIEIDSINAPHRPLPKGLVKKTYVILEAIGLAVISLILAILLSPRAFILVLIALILLLLYAGLLKKCWPANLVVALLTGFSFLLGGIVNNNVAALFPFAFSVLIHMPREIIKDLIDEAGDRAQGVITCAARIGSQRARILASIYLGMLVLILPLPFIFQTLNWRYMIVILVIAFPPIIYSIMRIMRQSAIPDLRVSSRILKFIMVAGLIAMII</sequence>
<evidence type="ECO:0000256" key="3">
    <source>
        <dbReference type="ARBA" id="ARBA00022989"/>
    </source>
</evidence>
<dbReference type="EMBL" id="MEUM01000119">
    <property type="protein sequence ID" value="OGC41108.1"/>
    <property type="molecule type" value="Genomic_DNA"/>
</dbReference>
<dbReference type="GO" id="GO:0016020">
    <property type="term" value="C:membrane"/>
    <property type="evidence" value="ECO:0007669"/>
    <property type="project" value="UniProtKB-SubCell"/>
</dbReference>
<evidence type="ECO:0000313" key="6">
    <source>
        <dbReference type="EMBL" id="OGC41108.1"/>
    </source>
</evidence>
<feature type="transmembrane region" description="Helical" evidence="5">
    <location>
        <begin position="219"/>
        <end position="237"/>
    </location>
</feature>
<protein>
    <recommendedName>
        <fullName evidence="8">Geranylgeranylglycerol-phosphate geranylgeranyltransferase</fullName>
    </recommendedName>
</protein>
<proteinExistence type="predicted"/>
<keyword evidence="4 5" id="KW-0472">Membrane</keyword>
<comment type="caution">
    <text evidence="6">The sequence shown here is derived from an EMBL/GenBank/DDBJ whole genome shotgun (WGS) entry which is preliminary data.</text>
</comment>
<feature type="transmembrane region" description="Helical" evidence="5">
    <location>
        <begin position="249"/>
        <end position="268"/>
    </location>
</feature>
<gene>
    <name evidence="6" type="ORF">A2Y85_07065</name>
</gene>
<dbReference type="PANTHER" id="PTHR42723:SF1">
    <property type="entry name" value="CHLOROPHYLL SYNTHASE, CHLOROPLASTIC"/>
    <property type="match status" value="1"/>
</dbReference>
<evidence type="ECO:0000256" key="5">
    <source>
        <dbReference type="SAM" id="Phobius"/>
    </source>
</evidence>